<feature type="signal peptide" evidence="1">
    <location>
        <begin position="1"/>
        <end position="31"/>
    </location>
</feature>
<evidence type="ECO:0000313" key="3">
    <source>
        <dbReference type="Proteomes" id="UP000326950"/>
    </source>
</evidence>
<dbReference type="AlphaFoldDB" id="A0A5N6UAA5"/>
<protein>
    <submittedName>
        <fullName evidence="2">Uncharacterized protein</fullName>
    </submittedName>
</protein>
<evidence type="ECO:0000313" key="2">
    <source>
        <dbReference type="EMBL" id="KAE8155518.1"/>
    </source>
</evidence>
<accession>A0A5N6UAA5</accession>
<reference evidence="2 3" key="1">
    <citation type="submission" date="2019-04" db="EMBL/GenBank/DDBJ databases">
        <title>Friends and foes A comparative genomics study of 23 Aspergillus species from section Flavi.</title>
        <authorList>
            <consortium name="DOE Joint Genome Institute"/>
            <person name="Kjaerbolling I."/>
            <person name="Vesth T."/>
            <person name="Frisvad J.C."/>
            <person name="Nybo J.L."/>
            <person name="Theobald S."/>
            <person name="Kildgaard S."/>
            <person name="Isbrandt T."/>
            <person name="Kuo A."/>
            <person name="Sato A."/>
            <person name="Lyhne E.K."/>
            <person name="Kogle M.E."/>
            <person name="Wiebenga A."/>
            <person name="Kun R.S."/>
            <person name="Lubbers R.J."/>
            <person name="Makela M.R."/>
            <person name="Barry K."/>
            <person name="Chovatia M."/>
            <person name="Clum A."/>
            <person name="Daum C."/>
            <person name="Haridas S."/>
            <person name="He G."/>
            <person name="LaButti K."/>
            <person name="Lipzen A."/>
            <person name="Mondo S."/>
            <person name="Riley R."/>
            <person name="Salamov A."/>
            <person name="Simmons B.A."/>
            <person name="Magnuson J.K."/>
            <person name="Henrissat B."/>
            <person name="Mortensen U.H."/>
            <person name="Larsen T.O."/>
            <person name="Devries R.P."/>
            <person name="Grigoriev I.V."/>
            <person name="Machida M."/>
            <person name="Baker S.E."/>
            <person name="Andersen M.R."/>
        </authorList>
    </citation>
    <scope>NUCLEOTIDE SEQUENCE [LARGE SCALE GENOMIC DNA]</scope>
    <source>
        <strain evidence="2 3">CBS 117626</strain>
    </source>
</reference>
<gene>
    <name evidence="2" type="ORF">BDV40DRAFT_119012</name>
</gene>
<evidence type="ECO:0000256" key="1">
    <source>
        <dbReference type="SAM" id="SignalP"/>
    </source>
</evidence>
<sequence>MIARPMQRSSLGLLPLLNVHLALLKPGRVIAFAVGAFRHKPGGVAVRTSSGLVLARTRATNSVVGTDVSYMTVSLAVVTSYYARRPVVQSILGGPEVPDSARLDGFVCMVRRREFNDNRECLLARRRTDEPADMCNLAGITPRVAVVGHELLGDPLTVRLVFQWAQGLARHVRGDHPPCWKDGPRRITESADPIVPVGARDFRLLGAAEKEPQVT</sequence>
<dbReference type="EMBL" id="ML738843">
    <property type="protein sequence ID" value="KAE8155518.1"/>
    <property type="molecule type" value="Genomic_DNA"/>
</dbReference>
<feature type="chain" id="PRO_5025019870" evidence="1">
    <location>
        <begin position="32"/>
        <end position="215"/>
    </location>
</feature>
<proteinExistence type="predicted"/>
<keyword evidence="1" id="KW-0732">Signal</keyword>
<keyword evidence="3" id="KW-1185">Reference proteome</keyword>
<name>A0A5N6UAA5_ASPTM</name>
<dbReference type="Proteomes" id="UP000326950">
    <property type="component" value="Unassembled WGS sequence"/>
</dbReference>
<organism evidence="2 3">
    <name type="scientific">Aspergillus tamarii</name>
    <dbReference type="NCBI Taxonomy" id="41984"/>
    <lineage>
        <taxon>Eukaryota</taxon>
        <taxon>Fungi</taxon>
        <taxon>Dikarya</taxon>
        <taxon>Ascomycota</taxon>
        <taxon>Pezizomycotina</taxon>
        <taxon>Eurotiomycetes</taxon>
        <taxon>Eurotiomycetidae</taxon>
        <taxon>Eurotiales</taxon>
        <taxon>Aspergillaceae</taxon>
        <taxon>Aspergillus</taxon>
        <taxon>Aspergillus subgen. Circumdati</taxon>
    </lineage>
</organism>